<comment type="caution">
    <text evidence="8">The sequence shown here is derived from an EMBL/GenBank/DDBJ whole genome shotgun (WGS) entry which is preliminary data.</text>
</comment>
<feature type="transmembrane region" description="Helical" evidence="7">
    <location>
        <begin position="184"/>
        <end position="203"/>
    </location>
</feature>
<dbReference type="Proteomes" id="UP001597417">
    <property type="component" value="Unassembled WGS sequence"/>
</dbReference>
<gene>
    <name evidence="8" type="ORF">ACFSXZ_27990</name>
</gene>
<keyword evidence="2" id="KW-1003">Cell membrane</keyword>
<evidence type="ECO:0000256" key="1">
    <source>
        <dbReference type="ARBA" id="ARBA00004651"/>
    </source>
</evidence>
<name>A0ABW5G013_9PSEU</name>
<dbReference type="RefSeq" id="WP_378268205.1">
    <property type="nucleotide sequence ID" value="NZ_JBHUKR010000017.1"/>
</dbReference>
<evidence type="ECO:0000313" key="9">
    <source>
        <dbReference type="Proteomes" id="UP001597417"/>
    </source>
</evidence>
<evidence type="ECO:0000256" key="4">
    <source>
        <dbReference type="ARBA" id="ARBA00022989"/>
    </source>
</evidence>
<evidence type="ECO:0000256" key="3">
    <source>
        <dbReference type="ARBA" id="ARBA00022692"/>
    </source>
</evidence>
<evidence type="ECO:0000256" key="6">
    <source>
        <dbReference type="SAM" id="MobiDB-lite"/>
    </source>
</evidence>
<dbReference type="Pfam" id="PF02653">
    <property type="entry name" value="BPD_transp_2"/>
    <property type="match status" value="1"/>
</dbReference>
<evidence type="ECO:0000256" key="5">
    <source>
        <dbReference type="ARBA" id="ARBA00023136"/>
    </source>
</evidence>
<evidence type="ECO:0000256" key="2">
    <source>
        <dbReference type="ARBA" id="ARBA00022475"/>
    </source>
</evidence>
<keyword evidence="4 7" id="KW-1133">Transmembrane helix</keyword>
<accession>A0ABW5G013</accession>
<evidence type="ECO:0000256" key="7">
    <source>
        <dbReference type="SAM" id="Phobius"/>
    </source>
</evidence>
<dbReference type="PANTHER" id="PTHR32196">
    <property type="entry name" value="ABC TRANSPORTER PERMEASE PROTEIN YPHD-RELATED-RELATED"/>
    <property type="match status" value="1"/>
</dbReference>
<feature type="region of interest" description="Disordered" evidence="6">
    <location>
        <begin position="1"/>
        <end position="25"/>
    </location>
</feature>
<feature type="transmembrane region" description="Helical" evidence="7">
    <location>
        <begin position="144"/>
        <end position="164"/>
    </location>
</feature>
<dbReference type="CDD" id="cd06579">
    <property type="entry name" value="TM_PBP1_transp_AraH_like"/>
    <property type="match status" value="1"/>
</dbReference>
<feature type="transmembrane region" description="Helical" evidence="7">
    <location>
        <begin position="115"/>
        <end position="137"/>
    </location>
</feature>
<feature type="transmembrane region" description="Helical" evidence="7">
    <location>
        <begin position="59"/>
        <end position="79"/>
    </location>
</feature>
<reference evidence="9" key="1">
    <citation type="journal article" date="2019" name="Int. J. Syst. Evol. Microbiol.">
        <title>The Global Catalogue of Microorganisms (GCM) 10K type strain sequencing project: providing services to taxonomists for standard genome sequencing and annotation.</title>
        <authorList>
            <consortium name="The Broad Institute Genomics Platform"/>
            <consortium name="The Broad Institute Genome Sequencing Center for Infectious Disease"/>
            <person name="Wu L."/>
            <person name="Ma J."/>
        </authorList>
    </citation>
    <scope>NUCLEOTIDE SEQUENCE [LARGE SCALE GENOMIC DNA]</scope>
    <source>
        <strain evidence="9">CGMCC 4.7645</strain>
    </source>
</reference>
<protein>
    <submittedName>
        <fullName evidence="8">ABC transporter permease</fullName>
    </submittedName>
</protein>
<dbReference type="InterPro" id="IPR001851">
    <property type="entry name" value="ABC_transp_permease"/>
</dbReference>
<organism evidence="8 9">
    <name type="scientific">Amycolatopsis pigmentata</name>
    <dbReference type="NCBI Taxonomy" id="450801"/>
    <lineage>
        <taxon>Bacteria</taxon>
        <taxon>Bacillati</taxon>
        <taxon>Actinomycetota</taxon>
        <taxon>Actinomycetes</taxon>
        <taxon>Pseudonocardiales</taxon>
        <taxon>Pseudonocardiaceae</taxon>
        <taxon>Amycolatopsis</taxon>
    </lineage>
</organism>
<keyword evidence="9" id="KW-1185">Reference proteome</keyword>
<dbReference type="EMBL" id="JBHUKR010000017">
    <property type="protein sequence ID" value="MFD2420177.1"/>
    <property type="molecule type" value="Genomic_DNA"/>
</dbReference>
<comment type="subcellular location">
    <subcellularLocation>
        <location evidence="1">Cell membrane</location>
        <topology evidence="1">Multi-pass membrane protein</topology>
    </subcellularLocation>
</comment>
<evidence type="ECO:0000313" key="8">
    <source>
        <dbReference type="EMBL" id="MFD2420177.1"/>
    </source>
</evidence>
<feature type="transmembrane region" description="Helical" evidence="7">
    <location>
        <begin position="236"/>
        <end position="256"/>
    </location>
</feature>
<sequence>MKMTETVDGVEVPAGPAAKSGSTGTGLRARGARAALQSVGIGLFFVVVCLYFSSRSDTFLTVSNIAGIAAIAAPLGIVAIGQTIAIVSGGFDLSVGGALPLGAVTFGIAADSMSFVPATLVAAAVGGGVGLLNGVIVEKLRINPFICTLATLSVTGGAAFVLTNGQTKELPTDAGFWGDRIVGDLQYCVIAFAVVALAVLVLLRYSRLGRAIYAIGGNREAAELAGIRCSAIVQGVYVSSGVFAGFAGAVTASQLLAAAPSVGSNAALGSISAVIVGGAALTGGSGGVVGTVLGILLLGSISNGLTILQVNSYYQTIWTGIILLVAVAFGRVREVLLRKIL</sequence>
<feature type="transmembrane region" description="Helical" evidence="7">
    <location>
        <begin position="313"/>
        <end position="332"/>
    </location>
</feature>
<feature type="transmembrane region" description="Helical" evidence="7">
    <location>
        <begin position="91"/>
        <end position="109"/>
    </location>
</feature>
<keyword evidence="3 7" id="KW-0812">Transmembrane</keyword>
<feature type="transmembrane region" description="Helical" evidence="7">
    <location>
        <begin position="34"/>
        <end position="53"/>
    </location>
</feature>
<proteinExistence type="predicted"/>
<keyword evidence="5 7" id="KW-0472">Membrane</keyword>